<reference evidence="1" key="1">
    <citation type="submission" date="2021-06" db="EMBL/GenBank/DDBJ databases">
        <authorList>
            <person name="Kallberg Y."/>
            <person name="Tangrot J."/>
            <person name="Rosling A."/>
        </authorList>
    </citation>
    <scope>NUCLEOTIDE SEQUENCE</scope>
    <source>
        <strain evidence="1">IA702</strain>
    </source>
</reference>
<dbReference type="OrthoDB" id="2422304at2759"/>
<evidence type="ECO:0000313" key="2">
    <source>
        <dbReference type="Proteomes" id="UP000789572"/>
    </source>
</evidence>
<protein>
    <submittedName>
        <fullName evidence="1">955_t:CDS:1</fullName>
    </submittedName>
</protein>
<dbReference type="Proteomes" id="UP000789572">
    <property type="component" value="Unassembled WGS sequence"/>
</dbReference>
<accession>A0A9N9GPV4</accession>
<gene>
    <name evidence="1" type="ORF">POCULU_LOCUS8593</name>
</gene>
<sequence length="86" mass="9626">MSFLCRFLSHRALEKAISIERSTPLPLEASDCFKVRGLEKSWAELTKDGRGEGITPLEHLAEHLKQVFEEEDAPPSTSHTESNCSV</sequence>
<evidence type="ECO:0000313" key="1">
    <source>
        <dbReference type="EMBL" id="CAG8624706.1"/>
    </source>
</evidence>
<dbReference type="EMBL" id="CAJVPJ010002571">
    <property type="protein sequence ID" value="CAG8624706.1"/>
    <property type="molecule type" value="Genomic_DNA"/>
</dbReference>
<keyword evidence="2" id="KW-1185">Reference proteome</keyword>
<proteinExistence type="predicted"/>
<comment type="caution">
    <text evidence="1">The sequence shown here is derived from an EMBL/GenBank/DDBJ whole genome shotgun (WGS) entry which is preliminary data.</text>
</comment>
<name>A0A9N9GPV4_9GLOM</name>
<organism evidence="1 2">
    <name type="scientific">Paraglomus occultum</name>
    <dbReference type="NCBI Taxonomy" id="144539"/>
    <lineage>
        <taxon>Eukaryota</taxon>
        <taxon>Fungi</taxon>
        <taxon>Fungi incertae sedis</taxon>
        <taxon>Mucoromycota</taxon>
        <taxon>Glomeromycotina</taxon>
        <taxon>Glomeromycetes</taxon>
        <taxon>Paraglomerales</taxon>
        <taxon>Paraglomeraceae</taxon>
        <taxon>Paraglomus</taxon>
    </lineage>
</organism>
<dbReference type="AlphaFoldDB" id="A0A9N9GPV4"/>